<evidence type="ECO:0000256" key="3">
    <source>
        <dbReference type="ARBA" id="ARBA00023163"/>
    </source>
</evidence>
<evidence type="ECO:0000313" key="7">
    <source>
        <dbReference type="EMBL" id="KDP22846.1"/>
    </source>
</evidence>
<dbReference type="Pfam" id="PF03514">
    <property type="entry name" value="GRAS"/>
    <property type="match status" value="1"/>
</dbReference>
<comment type="caution">
    <text evidence="5">Lacks conserved residue(s) required for the propagation of feature annotation.</text>
</comment>
<dbReference type="Proteomes" id="UP000027138">
    <property type="component" value="Unassembled WGS sequence"/>
</dbReference>
<dbReference type="PROSITE" id="PS50985">
    <property type="entry name" value="GRAS"/>
    <property type="match status" value="1"/>
</dbReference>
<reference evidence="6" key="2">
    <citation type="submission" date="2014-08" db="EMBL/GenBank/DDBJ databases">
        <title>Genome-wide identification of GRAS genes in physic nut (Jatropha curcas L.).</title>
        <authorList>
            <person name="Wu Z."/>
        </authorList>
    </citation>
    <scope>NUCLEOTIDE SEQUENCE</scope>
</reference>
<feature type="region of interest" description="SAW" evidence="5">
    <location>
        <begin position="398"/>
        <end position="480"/>
    </location>
</feature>
<evidence type="ECO:0000256" key="1">
    <source>
        <dbReference type="ARBA" id="ARBA00004123"/>
    </source>
</evidence>
<dbReference type="EMBL" id="KK915374">
    <property type="protein sequence ID" value="KDP22846.1"/>
    <property type="molecule type" value="Genomic_DNA"/>
</dbReference>
<keyword evidence="3" id="KW-0804">Transcription</keyword>
<protein>
    <submittedName>
        <fullName evidence="6">GRAS46 protein</fullName>
    </submittedName>
</protein>
<accession>A0A067JG06</accession>
<evidence type="ECO:0000313" key="6">
    <source>
        <dbReference type="EMBL" id="AMR43756.1"/>
    </source>
</evidence>
<evidence type="ECO:0000256" key="4">
    <source>
        <dbReference type="ARBA" id="ARBA00023242"/>
    </source>
</evidence>
<dbReference type="EMBL" id="KM405263">
    <property type="protein sequence ID" value="AMR43756.1"/>
    <property type="molecule type" value="mRNA"/>
</dbReference>
<comment type="similarity">
    <text evidence="5">Belongs to the GRAS family.</text>
</comment>
<name>A0A067JG06_JATCU</name>
<comment type="subcellular location">
    <subcellularLocation>
        <location evidence="1">Nucleus</location>
    </subcellularLocation>
</comment>
<sequence length="481" mass="54817">MNEFSSSFSTQEDSSDISSIPCFSNICPTEFASGTDDFLQPTLSVEDFLQNPTFGGEMEFIYGKLNDSEISNEFQNGWSPSPSIKSSSEASMATPPSLILPEQEFELDILISVLHLLKAYGEAIENEQTDLANVIMTCLSEKVTLCGEPLLRLAFNFSSQQNQHQKYLKQEAYKNFETAFKAFYQIFLYGRFSHFAANSVIVKAMPADAEIIHIVDFDIGEGVQWPPLLEVLAMLGKEVKLTTIKWEKCDQTPLMWNFEEAKRRLVDYAKDLGLRLKMEEIGIEELVNEIKKRRKRGSTKEWLVFNCMVGLPHMGRVRSRKLVKEFLSVAKELLMGSNNNKGVITFGDGDFCESSKTSIGFGSFFEGNMVKYQALLESIEYNFPIHLGDGRMALECLFVGPYVSSHVWLQRWMEIKEGCCDFEMGSCFEGCRISRESMEEAQEMVKRNESFYGVRVGGEWNNEMILEWKGTPLLRFSAWRN</sequence>
<organism evidence="7 8">
    <name type="scientific">Jatropha curcas</name>
    <name type="common">Barbados nut</name>
    <dbReference type="NCBI Taxonomy" id="180498"/>
    <lineage>
        <taxon>Eukaryota</taxon>
        <taxon>Viridiplantae</taxon>
        <taxon>Streptophyta</taxon>
        <taxon>Embryophyta</taxon>
        <taxon>Tracheophyta</taxon>
        <taxon>Spermatophyta</taxon>
        <taxon>Magnoliopsida</taxon>
        <taxon>eudicotyledons</taxon>
        <taxon>Gunneridae</taxon>
        <taxon>Pentapetalae</taxon>
        <taxon>rosids</taxon>
        <taxon>fabids</taxon>
        <taxon>Malpighiales</taxon>
        <taxon>Euphorbiaceae</taxon>
        <taxon>Crotonoideae</taxon>
        <taxon>Jatropheae</taxon>
        <taxon>Jatropha</taxon>
    </lineage>
</organism>
<dbReference type="OrthoDB" id="1935022at2759"/>
<gene>
    <name evidence="6" type="primary">GRAS46</name>
    <name evidence="7" type="ORF">JCGZ_00433</name>
</gene>
<reference evidence="7 8" key="1">
    <citation type="journal article" date="2014" name="PLoS ONE">
        <title>Global Analysis of Gene Expression Profiles in Physic Nut (Jatropha curcas L.) Seedlings Exposed to Salt Stress.</title>
        <authorList>
            <person name="Zhang L."/>
            <person name="Zhang C."/>
            <person name="Wu P."/>
            <person name="Chen Y."/>
            <person name="Li M."/>
            <person name="Jiang H."/>
            <person name="Wu G."/>
        </authorList>
    </citation>
    <scope>NUCLEOTIDE SEQUENCE [LARGE SCALE GENOMIC DNA]</scope>
    <source>
        <strain evidence="8">cv. GZQX0401</strain>
        <tissue evidence="7">Young leaves</tissue>
    </source>
</reference>
<keyword evidence="4" id="KW-0539">Nucleus</keyword>
<feature type="short sequence motif" description="VHIID" evidence="5">
    <location>
        <begin position="212"/>
        <end position="216"/>
    </location>
</feature>
<proteinExistence type="evidence at transcript level"/>
<dbReference type="STRING" id="180498.A0A067JG06"/>
<dbReference type="AlphaFoldDB" id="A0A067JG06"/>
<dbReference type="PANTHER" id="PTHR31636">
    <property type="entry name" value="OSJNBA0084A10.13 PROTEIN-RELATED"/>
    <property type="match status" value="1"/>
</dbReference>
<dbReference type="GO" id="GO:0005634">
    <property type="term" value="C:nucleus"/>
    <property type="evidence" value="ECO:0007669"/>
    <property type="project" value="UniProtKB-SubCell"/>
</dbReference>
<keyword evidence="8" id="KW-1185">Reference proteome</keyword>
<keyword evidence="2" id="KW-0805">Transcription regulation</keyword>
<dbReference type="InterPro" id="IPR005202">
    <property type="entry name" value="TF_GRAS"/>
</dbReference>
<evidence type="ECO:0000256" key="2">
    <source>
        <dbReference type="ARBA" id="ARBA00023015"/>
    </source>
</evidence>
<evidence type="ECO:0000256" key="5">
    <source>
        <dbReference type="PROSITE-ProRule" id="PRU01191"/>
    </source>
</evidence>
<evidence type="ECO:0000313" key="8">
    <source>
        <dbReference type="Proteomes" id="UP000027138"/>
    </source>
</evidence>